<dbReference type="InterPro" id="IPR004701">
    <property type="entry name" value="PTS_EIIA_man-typ"/>
</dbReference>
<evidence type="ECO:0000313" key="3">
    <source>
        <dbReference type="EMBL" id="RST94005.1"/>
    </source>
</evidence>
<dbReference type="GO" id="GO:0019563">
    <property type="term" value="P:glycerol catabolic process"/>
    <property type="evidence" value="ECO:0007669"/>
    <property type="project" value="InterPro"/>
</dbReference>
<dbReference type="InterPro" id="IPR036662">
    <property type="entry name" value="PTS_EIIA_man-typ_sf"/>
</dbReference>
<evidence type="ECO:0000313" key="4">
    <source>
        <dbReference type="Proteomes" id="UP000287239"/>
    </source>
</evidence>
<comment type="caution">
    <text evidence="3">The sequence shown here is derived from an EMBL/GenBank/DDBJ whole genome shotgun (WGS) entry which is preliminary data.</text>
</comment>
<dbReference type="PANTHER" id="PTHR38594:SF1">
    <property type="entry name" value="PEP-DEPENDENT DIHYDROXYACETONE KINASE, PHOSPHORYL DONOR SUBUNIT DHAM"/>
    <property type="match status" value="1"/>
</dbReference>
<dbReference type="RefSeq" id="WP_126781162.1">
    <property type="nucleotide sequence ID" value="NZ_NGJU01000017.1"/>
</dbReference>
<dbReference type="EMBL" id="NGJU01000017">
    <property type="protein sequence ID" value="RST94005.1"/>
    <property type="molecule type" value="Genomic_DNA"/>
</dbReference>
<proteinExistence type="predicted"/>
<name>A0A429ZJW3_9ENTE</name>
<dbReference type="GO" id="GO:0016020">
    <property type="term" value="C:membrane"/>
    <property type="evidence" value="ECO:0007669"/>
    <property type="project" value="InterPro"/>
</dbReference>
<dbReference type="SUPFAM" id="SSF53062">
    <property type="entry name" value="PTS system fructose IIA component-like"/>
    <property type="match status" value="1"/>
</dbReference>
<gene>
    <name evidence="3" type="ORF">CBF35_11155</name>
</gene>
<dbReference type="InterPro" id="IPR039643">
    <property type="entry name" value="DhaM"/>
</dbReference>
<organism evidence="3 4">
    <name type="scientific">Vagococcus salmoninarum</name>
    <dbReference type="NCBI Taxonomy" id="2739"/>
    <lineage>
        <taxon>Bacteria</taxon>
        <taxon>Bacillati</taxon>
        <taxon>Bacillota</taxon>
        <taxon>Bacilli</taxon>
        <taxon>Lactobacillales</taxon>
        <taxon>Enterococcaceae</taxon>
        <taxon>Vagococcus</taxon>
    </lineage>
</organism>
<dbReference type="GO" id="GO:0009401">
    <property type="term" value="P:phosphoenolpyruvate-dependent sugar phosphotransferase system"/>
    <property type="evidence" value="ECO:0007669"/>
    <property type="project" value="InterPro"/>
</dbReference>
<evidence type="ECO:0000256" key="1">
    <source>
        <dbReference type="ARBA" id="ARBA00022679"/>
    </source>
</evidence>
<dbReference type="GO" id="GO:0047324">
    <property type="term" value="F:phosphoenolpyruvate-glycerone phosphotransferase activity"/>
    <property type="evidence" value="ECO:0007669"/>
    <property type="project" value="InterPro"/>
</dbReference>
<protein>
    <recommendedName>
        <fullName evidence="2">PTS EIIA type-4 domain-containing protein</fullName>
    </recommendedName>
</protein>
<dbReference type="GeneID" id="98568933"/>
<evidence type="ECO:0000259" key="2">
    <source>
        <dbReference type="Pfam" id="PF03610"/>
    </source>
</evidence>
<accession>A0A429ZJW3</accession>
<dbReference type="Pfam" id="PF03610">
    <property type="entry name" value="EIIA-man"/>
    <property type="match status" value="1"/>
</dbReference>
<dbReference type="OrthoDB" id="7065393at2"/>
<keyword evidence="4" id="KW-1185">Reference proteome</keyword>
<sequence length="138" mass="15275">MIGIVLVSDNEEEVNDLLAMIEVMIGLDSKVIVLPVGRSDSILGMSPLAILKTLSLLEETTDIWIFCDSESSQLSVRFALELLEDAEIQERITFLPELPLVEGAYVAAVEGAIGRDKAGIMKTLELLRRELEERDETN</sequence>
<dbReference type="AlphaFoldDB" id="A0A429ZJW3"/>
<dbReference type="Proteomes" id="UP000287239">
    <property type="component" value="Unassembled WGS sequence"/>
</dbReference>
<reference evidence="3 4" key="1">
    <citation type="submission" date="2017-05" db="EMBL/GenBank/DDBJ databases">
        <title>Vagococcus spp. assemblies.</title>
        <authorList>
            <person name="Gulvik C.A."/>
        </authorList>
    </citation>
    <scope>NUCLEOTIDE SEQUENCE [LARGE SCALE GENOMIC DNA]</scope>
    <source>
        <strain evidence="3 4">NCFB 2777</strain>
    </source>
</reference>
<keyword evidence="1" id="KW-0808">Transferase</keyword>
<dbReference type="Gene3D" id="3.40.50.510">
    <property type="entry name" value="Phosphotransferase system, mannose-type IIA component"/>
    <property type="match status" value="1"/>
</dbReference>
<feature type="domain" description="PTS EIIA type-4" evidence="2">
    <location>
        <begin position="3"/>
        <end position="119"/>
    </location>
</feature>
<dbReference type="PANTHER" id="PTHR38594">
    <property type="entry name" value="PEP-DEPENDENT DIHYDROXYACETONE KINASE, PHOSPHORYL DONOR SUBUNIT DHAM"/>
    <property type="match status" value="1"/>
</dbReference>